<feature type="signal peptide" evidence="2">
    <location>
        <begin position="1"/>
        <end position="28"/>
    </location>
</feature>
<dbReference type="EMBL" id="CP002042">
    <property type="protein sequence ID" value="ADH62609.1"/>
    <property type="molecule type" value="Genomic_DNA"/>
</dbReference>
<dbReference type="AlphaFoldDB" id="D7BB49"/>
<dbReference type="InterPro" id="IPR025997">
    <property type="entry name" value="SBP_2_dom"/>
</dbReference>
<dbReference type="RefSeq" id="WP_013157198.1">
    <property type="nucleotide sequence ID" value="NC_014212.1"/>
</dbReference>
<dbReference type="InterPro" id="IPR028082">
    <property type="entry name" value="Peripla_BP_I"/>
</dbReference>
<dbReference type="Pfam" id="PF13407">
    <property type="entry name" value="Peripla_BP_4"/>
    <property type="match status" value="1"/>
</dbReference>
<dbReference type="Gene3D" id="3.40.50.2300">
    <property type="match status" value="2"/>
</dbReference>
<proteinExistence type="predicted"/>
<gene>
    <name evidence="4" type="ordered locus">Mesil_0693</name>
</gene>
<keyword evidence="2" id="KW-0732">Signal</keyword>
<feature type="domain" description="Periplasmic binding protein" evidence="3">
    <location>
        <begin position="37"/>
        <end position="187"/>
    </location>
</feature>
<evidence type="ECO:0000313" key="4">
    <source>
        <dbReference type="EMBL" id="ADH62609.1"/>
    </source>
</evidence>
<evidence type="ECO:0000313" key="5">
    <source>
        <dbReference type="Proteomes" id="UP000001916"/>
    </source>
</evidence>
<evidence type="ECO:0000259" key="3">
    <source>
        <dbReference type="Pfam" id="PF13407"/>
    </source>
</evidence>
<accession>D7BB49</accession>
<dbReference type="KEGG" id="msv:Mesil_0693"/>
<keyword evidence="5" id="KW-1185">Reference proteome</keyword>
<dbReference type="STRING" id="526227.Mesil_0693"/>
<name>D7BB49_ALLS1</name>
<feature type="chain" id="PRO_5003092862" evidence="2">
    <location>
        <begin position="29"/>
        <end position="261"/>
    </location>
</feature>
<evidence type="ECO:0000256" key="1">
    <source>
        <dbReference type="ARBA" id="ARBA00004196"/>
    </source>
</evidence>
<reference evidence="4 5" key="1">
    <citation type="journal article" date="2010" name="Stand. Genomic Sci.">
        <title>Complete genome sequence of Meiothermus silvanus type strain (VI-R2).</title>
        <authorList>
            <person name="Sikorski J."/>
            <person name="Tindall B.J."/>
            <person name="Lowry S."/>
            <person name="Lucas S."/>
            <person name="Nolan M."/>
            <person name="Copeland A."/>
            <person name="Glavina Del Rio T."/>
            <person name="Tice H."/>
            <person name="Cheng J.F."/>
            <person name="Han C."/>
            <person name="Pitluck S."/>
            <person name="Liolios K."/>
            <person name="Ivanova N."/>
            <person name="Mavromatis K."/>
            <person name="Mikhailova N."/>
            <person name="Pati A."/>
            <person name="Goodwin L."/>
            <person name="Chen A."/>
            <person name="Palaniappan K."/>
            <person name="Land M."/>
            <person name="Hauser L."/>
            <person name="Chang Y.J."/>
            <person name="Jeffries C.D."/>
            <person name="Rohde M."/>
            <person name="Goker M."/>
            <person name="Woyke T."/>
            <person name="Bristow J."/>
            <person name="Eisen J.A."/>
            <person name="Markowitz V."/>
            <person name="Hugenholtz P."/>
            <person name="Kyrpides N.C."/>
            <person name="Klenk H.P."/>
            <person name="Lapidus A."/>
        </authorList>
    </citation>
    <scope>NUCLEOTIDE SEQUENCE [LARGE SCALE GENOMIC DNA]</scope>
    <source>
        <strain evidence="5">ATCC 700542 / DSM 9946 / VI-R2</strain>
    </source>
</reference>
<organism evidence="4 5">
    <name type="scientific">Allomeiothermus silvanus (strain ATCC 700542 / DSM 9946 / NBRC 106475 / NCIMB 13440 / VI-R2)</name>
    <name type="common">Thermus silvanus</name>
    <dbReference type="NCBI Taxonomy" id="526227"/>
    <lineage>
        <taxon>Bacteria</taxon>
        <taxon>Thermotogati</taxon>
        <taxon>Deinococcota</taxon>
        <taxon>Deinococci</taxon>
        <taxon>Thermales</taxon>
        <taxon>Thermaceae</taxon>
        <taxon>Allomeiothermus</taxon>
    </lineage>
</organism>
<dbReference type="GO" id="GO:0030246">
    <property type="term" value="F:carbohydrate binding"/>
    <property type="evidence" value="ECO:0007669"/>
    <property type="project" value="TreeGrafter"/>
</dbReference>
<dbReference type="SUPFAM" id="SSF53822">
    <property type="entry name" value="Periplasmic binding protein-like I"/>
    <property type="match status" value="1"/>
</dbReference>
<sequence>MMLKPSWTTLRLAALLTLLANALLPSTAQPSKVTVGVSWGHLEGEWKIHEDALRARLGSLGAQYTRTDAKGSSAQQLRDMDALAAKGADVLIVVAANPEALRPGLARAQAAGIPVVAYDRPVPDPAAFYVGFDELEAGRMQARAVYAVRPHGRYALLLGPGAERVRQGLLERLEAALKAGDVRVVAERSVAVRLARGAAPAALAFEGAKAGPLTLGPVMLEALLVRPVPVTPANLDAVLRAGWVSKAALCQGVRAAPPACR</sequence>
<dbReference type="eggNOG" id="COG4213">
    <property type="taxonomic scope" value="Bacteria"/>
</dbReference>
<comment type="subcellular location">
    <subcellularLocation>
        <location evidence="1">Cell envelope</location>
    </subcellularLocation>
</comment>
<protein>
    <submittedName>
        <fullName evidence="4">ABC-type xylose transport system periplasmic component</fullName>
    </submittedName>
</protein>
<dbReference type="InterPro" id="IPR050555">
    <property type="entry name" value="Bact_Solute-Bind_Prot2"/>
</dbReference>
<dbReference type="GO" id="GO:0030288">
    <property type="term" value="C:outer membrane-bounded periplasmic space"/>
    <property type="evidence" value="ECO:0007669"/>
    <property type="project" value="TreeGrafter"/>
</dbReference>
<dbReference type="HOGENOM" id="CLU_1064793_0_0_0"/>
<evidence type="ECO:0000256" key="2">
    <source>
        <dbReference type="SAM" id="SignalP"/>
    </source>
</evidence>
<dbReference type="Proteomes" id="UP000001916">
    <property type="component" value="Chromosome"/>
</dbReference>
<dbReference type="PANTHER" id="PTHR30036">
    <property type="entry name" value="D-XYLOSE-BINDING PERIPLASMIC PROTEIN"/>
    <property type="match status" value="1"/>
</dbReference>